<feature type="region of interest" description="Disordered" evidence="1">
    <location>
        <begin position="109"/>
        <end position="128"/>
    </location>
</feature>
<organism evidence="2 3">
    <name type="scientific">Haemaphysalis longicornis</name>
    <name type="common">Bush tick</name>
    <dbReference type="NCBI Taxonomy" id="44386"/>
    <lineage>
        <taxon>Eukaryota</taxon>
        <taxon>Metazoa</taxon>
        <taxon>Ecdysozoa</taxon>
        <taxon>Arthropoda</taxon>
        <taxon>Chelicerata</taxon>
        <taxon>Arachnida</taxon>
        <taxon>Acari</taxon>
        <taxon>Parasitiformes</taxon>
        <taxon>Ixodida</taxon>
        <taxon>Ixodoidea</taxon>
        <taxon>Ixodidae</taxon>
        <taxon>Haemaphysalinae</taxon>
        <taxon>Haemaphysalis</taxon>
    </lineage>
</organism>
<name>A0A9J6H5Q8_HAELO</name>
<evidence type="ECO:0000256" key="1">
    <source>
        <dbReference type="SAM" id="MobiDB-lite"/>
    </source>
</evidence>
<keyword evidence="3" id="KW-1185">Reference proteome</keyword>
<protein>
    <submittedName>
        <fullName evidence="2">Uncharacterized protein</fullName>
    </submittedName>
</protein>
<dbReference type="AlphaFoldDB" id="A0A9J6H5Q8"/>
<evidence type="ECO:0000313" key="3">
    <source>
        <dbReference type="Proteomes" id="UP000821853"/>
    </source>
</evidence>
<dbReference type="Proteomes" id="UP000821853">
    <property type="component" value="Chromosome 9"/>
</dbReference>
<dbReference type="VEuPathDB" id="VectorBase:HLOH_053006"/>
<gene>
    <name evidence="2" type="ORF">HPB48_022093</name>
</gene>
<evidence type="ECO:0000313" key="2">
    <source>
        <dbReference type="EMBL" id="KAH9382012.1"/>
    </source>
</evidence>
<sequence>MKILGIGMSLSEDVDDRDFRKKRSCPLSLDCVWKLVVAAVAMTYVGYFTVDQISAASSKGQWNVSLDTVSNIVTMASALIVYFSMHQNAATLGRMLRKLSDDTDVQIGSRIRETEDGPPPSSTPPGTASNGSHTFFVTFGAWALAGLAVVSKLARCYVVPTIKHSDTNVEEGVVGEAMAAADCLRGNGTLCANPAAVVNLTEVTVRYGLLRGVLWMSMLLAYYTFDNIAGKLKGLNVNLFVLPSQRLDSETVRSFRCKHNALCRILKVADASLGACSVAWYLHCMVDTLATADQFIAFASGDLWCLPFRVSVAVNAVCLLAMLVSTSEAAHRASKGAQESVVVLAQRSAELPAYQPEMYEQINATLNSFRRGAVTVHICRVWPLNRASGLVAVTTTVAAVVALTQYRPRSREFLRPYFAL</sequence>
<dbReference type="EMBL" id="JABSTR010000011">
    <property type="protein sequence ID" value="KAH9382012.1"/>
    <property type="molecule type" value="Genomic_DNA"/>
</dbReference>
<reference evidence="2 3" key="1">
    <citation type="journal article" date="2020" name="Cell">
        <title>Large-Scale Comparative Analyses of Tick Genomes Elucidate Their Genetic Diversity and Vector Capacities.</title>
        <authorList>
            <consortium name="Tick Genome and Microbiome Consortium (TIGMIC)"/>
            <person name="Jia N."/>
            <person name="Wang J."/>
            <person name="Shi W."/>
            <person name="Du L."/>
            <person name="Sun Y."/>
            <person name="Zhan W."/>
            <person name="Jiang J.F."/>
            <person name="Wang Q."/>
            <person name="Zhang B."/>
            <person name="Ji P."/>
            <person name="Bell-Sakyi L."/>
            <person name="Cui X.M."/>
            <person name="Yuan T.T."/>
            <person name="Jiang B.G."/>
            <person name="Yang W.F."/>
            <person name="Lam T.T."/>
            <person name="Chang Q.C."/>
            <person name="Ding S.J."/>
            <person name="Wang X.J."/>
            <person name="Zhu J.G."/>
            <person name="Ruan X.D."/>
            <person name="Zhao L."/>
            <person name="Wei J.T."/>
            <person name="Ye R.Z."/>
            <person name="Que T.C."/>
            <person name="Du C.H."/>
            <person name="Zhou Y.H."/>
            <person name="Cheng J.X."/>
            <person name="Dai P.F."/>
            <person name="Guo W.B."/>
            <person name="Han X.H."/>
            <person name="Huang E.J."/>
            <person name="Li L.F."/>
            <person name="Wei W."/>
            <person name="Gao Y.C."/>
            <person name="Liu J.Z."/>
            <person name="Shao H.Z."/>
            <person name="Wang X."/>
            <person name="Wang C.C."/>
            <person name="Yang T.C."/>
            <person name="Huo Q.B."/>
            <person name="Li W."/>
            <person name="Chen H.Y."/>
            <person name="Chen S.E."/>
            <person name="Zhou L.G."/>
            <person name="Ni X.B."/>
            <person name="Tian J.H."/>
            <person name="Sheng Y."/>
            <person name="Liu T."/>
            <person name="Pan Y.S."/>
            <person name="Xia L.Y."/>
            <person name="Li J."/>
            <person name="Zhao F."/>
            <person name="Cao W.C."/>
        </authorList>
    </citation>
    <scope>NUCLEOTIDE SEQUENCE [LARGE SCALE GENOMIC DNA]</scope>
    <source>
        <strain evidence="2">HaeL-2018</strain>
    </source>
</reference>
<comment type="caution">
    <text evidence="2">The sequence shown here is derived from an EMBL/GenBank/DDBJ whole genome shotgun (WGS) entry which is preliminary data.</text>
</comment>
<accession>A0A9J6H5Q8</accession>
<proteinExistence type="predicted"/>
<dbReference type="OrthoDB" id="10439641at2759"/>